<sequence length="60" mass="6487">MQSAAAGQEQSSRISWTPLLILQYTDTDLDRSSTAACYSTQCNPSTMKCVSGALREVGRT</sequence>
<dbReference type="EMBL" id="SRLO01000214">
    <property type="protein sequence ID" value="TNN66755.1"/>
    <property type="molecule type" value="Genomic_DNA"/>
</dbReference>
<gene>
    <name evidence="1" type="ORF">EYF80_022997</name>
</gene>
<dbReference type="Proteomes" id="UP000314294">
    <property type="component" value="Unassembled WGS sequence"/>
</dbReference>
<proteinExistence type="predicted"/>
<organism evidence="1 2">
    <name type="scientific">Liparis tanakae</name>
    <name type="common">Tanaka's snailfish</name>
    <dbReference type="NCBI Taxonomy" id="230148"/>
    <lineage>
        <taxon>Eukaryota</taxon>
        <taxon>Metazoa</taxon>
        <taxon>Chordata</taxon>
        <taxon>Craniata</taxon>
        <taxon>Vertebrata</taxon>
        <taxon>Euteleostomi</taxon>
        <taxon>Actinopterygii</taxon>
        <taxon>Neopterygii</taxon>
        <taxon>Teleostei</taxon>
        <taxon>Neoteleostei</taxon>
        <taxon>Acanthomorphata</taxon>
        <taxon>Eupercaria</taxon>
        <taxon>Perciformes</taxon>
        <taxon>Cottioidei</taxon>
        <taxon>Cottales</taxon>
        <taxon>Liparidae</taxon>
        <taxon>Liparis</taxon>
    </lineage>
</organism>
<protein>
    <submittedName>
        <fullName evidence="1">Uncharacterized protein</fullName>
    </submittedName>
</protein>
<comment type="caution">
    <text evidence="1">The sequence shown here is derived from an EMBL/GenBank/DDBJ whole genome shotgun (WGS) entry which is preliminary data.</text>
</comment>
<accession>A0A4Z2HN77</accession>
<evidence type="ECO:0000313" key="2">
    <source>
        <dbReference type="Proteomes" id="UP000314294"/>
    </source>
</evidence>
<name>A0A4Z2HN77_9TELE</name>
<keyword evidence="2" id="KW-1185">Reference proteome</keyword>
<dbReference type="AlphaFoldDB" id="A0A4Z2HN77"/>
<reference evidence="1 2" key="1">
    <citation type="submission" date="2019-03" db="EMBL/GenBank/DDBJ databases">
        <title>First draft genome of Liparis tanakae, snailfish: a comprehensive survey of snailfish specific genes.</title>
        <authorList>
            <person name="Kim W."/>
            <person name="Song I."/>
            <person name="Jeong J.-H."/>
            <person name="Kim D."/>
            <person name="Kim S."/>
            <person name="Ryu S."/>
            <person name="Song J.Y."/>
            <person name="Lee S.K."/>
        </authorList>
    </citation>
    <scope>NUCLEOTIDE SEQUENCE [LARGE SCALE GENOMIC DNA]</scope>
    <source>
        <tissue evidence="1">Muscle</tissue>
    </source>
</reference>
<evidence type="ECO:0000313" key="1">
    <source>
        <dbReference type="EMBL" id="TNN66755.1"/>
    </source>
</evidence>